<evidence type="ECO:0000256" key="11">
    <source>
        <dbReference type="SAM" id="Phobius"/>
    </source>
</evidence>
<dbReference type="GO" id="GO:0015421">
    <property type="term" value="F:ABC-type oligopeptide transporter activity"/>
    <property type="evidence" value="ECO:0007669"/>
    <property type="project" value="TreeGrafter"/>
</dbReference>
<evidence type="ECO:0000256" key="1">
    <source>
        <dbReference type="ARBA" id="ARBA00004651"/>
    </source>
</evidence>
<dbReference type="SUPFAM" id="SSF52540">
    <property type="entry name" value="P-loop containing nucleoside triphosphate hydrolases"/>
    <property type="match status" value="1"/>
</dbReference>
<dbReference type="InterPro" id="IPR036640">
    <property type="entry name" value="ABC1_TM_sf"/>
</dbReference>
<accession>A0AAU8DN42</accession>
<feature type="compositionally biased region" description="Pro residues" evidence="10">
    <location>
        <begin position="1"/>
        <end position="10"/>
    </location>
</feature>
<feature type="domain" description="ABC transmembrane type-1" evidence="13">
    <location>
        <begin position="70"/>
        <end position="355"/>
    </location>
</feature>
<gene>
    <name evidence="14" type="ORF">ABLG96_18035</name>
</gene>
<keyword evidence="3" id="KW-1003">Cell membrane</keyword>
<dbReference type="InterPro" id="IPR003439">
    <property type="entry name" value="ABC_transporter-like_ATP-bd"/>
</dbReference>
<dbReference type="PROSITE" id="PS00211">
    <property type="entry name" value="ABC_TRANSPORTER_1"/>
    <property type="match status" value="1"/>
</dbReference>
<dbReference type="GO" id="GO:0016887">
    <property type="term" value="F:ATP hydrolysis activity"/>
    <property type="evidence" value="ECO:0007669"/>
    <property type="project" value="InterPro"/>
</dbReference>
<dbReference type="EMBL" id="CP159218">
    <property type="protein sequence ID" value="XCG63085.1"/>
    <property type="molecule type" value="Genomic_DNA"/>
</dbReference>
<evidence type="ECO:0000256" key="10">
    <source>
        <dbReference type="SAM" id="MobiDB-lite"/>
    </source>
</evidence>
<dbReference type="InterPro" id="IPR039421">
    <property type="entry name" value="Type_1_exporter"/>
</dbReference>
<evidence type="ECO:0000256" key="9">
    <source>
        <dbReference type="ARBA" id="ARBA00061644"/>
    </source>
</evidence>
<dbReference type="Gene3D" id="1.20.1560.10">
    <property type="entry name" value="ABC transporter type 1, transmembrane domain"/>
    <property type="match status" value="1"/>
</dbReference>
<dbReference type="InterPro" id="IPR011527">
    <property type="entry name" value="ABC1_TM_dom"/>
</dbReference>
<dbReference type="InterPro" id="IPR027417">
    <property type="entry name" value="P-loop_NTPase"/>
</dbReference>
<protein>
    <submittedName>
        <fullName evidence="14">ABC transporter ATP-binding protein</fullName>
    </submittedName>
</protein>
<evidence type="ECO:0000313" key="14">
    <source>
        <dbReference type="EMBL" id="XCG63085.1"/>
    </source>
</evidence>
<evidence type="ECO:0000256" key="4">
    <source>
        <dbReference type="ARBA" id="ARBA00022692"/>
    </source>
</evidence>
<dbReference type="SMART" id="SM00382">
    <property type="entry name" value="AAA"/>
    <property type="match status" value="1"/>
</dbReference>
<feature type="transmembrane region" description="Helical" evidence="11">
    <location>
        <begin position="191"/>
        <end position="208"/>
    </location>
</feature>
<dbReference type="PANTHER" id="PTHR43394:SF1">
    <property type="entry name" value="ATP-BINDING CASSETTE SUB-FAMILY B MEMBER 10, MITOCHONDRIAL"/>
    <property type="match status" value="1"/>
</dbReference>
<dbReference type="InterPro" id="IPR017871">
    <property type="entry name" value="ABC_transporter-like_CS"/>
</dbReference>
<reference evidence="14" key="1">
    <citation type="submission" date="2024-05" db="EMBL/GenBank/DDBJ databases">
        <authorList>
            <person name="Cai S.Y."/>
            <person name="Jin L.M."/>
            <person name="Li H.R."/>
        </authorList>
    </citation>
    <scope>NUCLEOTIDE SEQUENCE</scope>
    <source>
        <strain evidence="14">A5-74</strain>
    </source>
</reference>
<evidence type="ECO:0000259" key="12">
    <source>
        <dbReference type="PROSITE" id="PS50893"/>
    </source>
</evidence>
<keyword evidence="6 14" id="KW-0067">ATP-binding</keyword>
<dbReference type="PROSITE" id="PS50893">
    <property type="entry name" value="ABC_TRANSPORTER_2"/>
    <property type="match status" value="1"/>
</dbReference>
<dbReference type="Pfam" id="PF00664">
    <property type="entry name" value="ABC_membrane"/>
    <property type="match status" value="1"/>
</dbReference>
<dbReference type="CDD" id="cd18546">
    <property type="entry name" value="ABC_6TM_Rv0194_D2_like"/>
    <property type="match status" value="1"/>
</dbReference>
<feature type="region of interest" description="Disordered" evidence="10">
    <location>
        <begin position="1"/>
        <end position="28"/>
    </location>
</feature>
<evidence type="ECO:0000259" key="13">
    <source>
        <dbReference type="PROSITE" id="PS50929"/>
    </source>
</evidence>
<dbReference type="GO" id="GO:0005886">
    <property type="term" value="C:plasma membrane"/>
    <property type="evidence" value="ECO:0007669"/>
    <property type="project" value="UniProtKB-SubCell"/>
</dbReference>
<evidence type="ECO:0000256" key="3">
    <source>
        <dbReference type="ARBA" id="ARBA00022475"/>
    </source>
</evidence>
<comment type="subcellular location">
    <subcellularLocation>
        <location evidence="1">Cell membrane</location>
        <topology evidence="1">Multi-pass membrane protein</topology>
    </subcellularLocation>
</comment>
<dbReference type="SUPFAM" id="SSF90123">
    <property type="entry name" value="ABC transporter transmembrane region"/>
    <property type="match status" value="1"/>
</dbReference>
<organism evidence="14">
    <name type="scientific">Nakamurella sp. A5-74</name>
    <dbReference type="NCBI Taxonomy" id="3158264"/>
    <lineage>
        <taxon>Bacteria</taxon>
        <taxon>Bacillati</taxon>
        <taxon>Actinomycetota</taxon>
        <taxon>Actinomycetes</taxon>
        <taxon>Nakamurellales</taxon>
        <taxon>Nakamurellaceae</taxon>
        <taxon>Nakamurella</taxon>
    </lineage>
</organism>
<dbReference type="RefSeq" id="WP_353648700.1">
    <property type="nucleotide sequence ID" value="NZ_CP159218.1"/>
</dbReference>
<keyword evidence="7 11" id="KW-1133">Transmembrane helix</keyword>
<keyword evidence="2" id="KW-0813">Transport</keyword>
<keyword evidence="8 11" id="KW-0472">Membrane</keyword>
<name>A0AAU8DN42_9ACTN</name>
<evidence type="ECO:0000256" key="2">
    <source>
        <dbReference type="ARBA" id="ARBA00022448"/>
    </source>
</evidence>
<dbReference type="Gene3D" id="3.40.50.300">
    <property type="entry name" value="P-loop containing nucleotide triphosphate hydrolases"/>
    <property type="match status" value="1"/>
</dbReference>
<feature type="transmembrane region" description="Helical" evidence="11">
    <location>
        <begin position="69"/>
        <end position="94"/>
    </location>
</feature>
<keyword evidence="5" id="KW-0547">Nucleotide-binding</keyword>
<dbReference type="FunFam" id="3.40.50.300:FF:000299">
    <property type="entry name" value="ABC transporter ATP-binding protein/permease"/>
    <property type="match status" value="1"/>
</dbReference>
<dbReference type="GO" id="GO:0005524">
    <property type="term" value="F:ATP binding"/>
    <property type="evidence" value="ECO:0007669"/>
    <property type="project" value="UniProtKB-KW"/>
</dbReference>
<evidence type="ECO:0000256" key="6">
    <source>
        <dbReference type="ARBA" id="ARBA00022840"/>
    </source>
</evidence>
<feature type="transmembrane region" description="Helical" evidence="11">
    <location>
        <begin position="106"/>
        <end position="126"/>
    </location>
</feature>
<feature type="transmembrane region" description="Helical" evidence="11">
    <location>
        <begin position="214"/>
        <end position="230"/>
    </location>
</feature>
<dbReference type="InterPro" id="IPR003593">
    <property type="entry name" value="AAA+_ATPase"/>
</dbReference>
<dbReference type="Pfam" id="PF00005">
    <property type="entry name" value="ABC_tran"/>
    <property type="match status" value="1"/>
</dbReference>
<dbReference type="AlphaFoldDB" id="A0AAU8DN42"/>
<comment type="similarity">
    <text evidence="9">Belongs to the ABC transporter superfamily. Lipid exporter (TC 3.A.1.106) family.</text>
</comment>
<sequence>MSAPQPPQEPLRPGHAPDPDAAVATDSDAEWRGVAAEDTAEVSAEAGVRLQARSRRLLGSLVRPHRRKLFVLLLITLVEQLTFLAGPLIVAAGINLAIPALVRGDATPIVVITSGYLLAGVLNALSRAVFTRYSARITQAVLLELRERVFDHSQRLSIDFHEKYTSGKLISRLSSDVETLQELAGEGLDQLTNAILSVLFISVTLIVYDVQLGLIAFAAFIPIAFLTRWYQRRSQKIYRRTRSAIAAVITQFAETMNGMRAVQAFRREPRNKAIFGDLNDDYSKATGDSMVVLAIYTPGLRLIGNISLTVVMVLGAVRVIDGSFSVGDLAAFLLYVRRMYDPLEELAYFYNGLQSATAALEKISGLLEEKPGVPDPARPTPLGERIEGRLDFRDVTFAYSERRTIIPGLDLHVPAGQTVAVVGSTGAGKSTLAKLLSRFYDPTAGSVTLDGIDVRDLSTSDLRRGVVMVTQESFLFSGSVADNIALGRPSASRAEIEAAADAIGAGVFIRALPQGFDTDVRKRGGRLSAGQRQLVAFSRAFLADPAVLILDEATASLDIPSERAVQVALGSILAGRTAMIIAHRLSTVLIADRVLVMEQGRIVEDGSPAELIAGDGHFAGLHEAWRESLV</sequence>
<dbReference type="PROSITE" id="PS50929">
    <property type="entry name" value="ABC_TM1F"/>
    <property type="match status" value="1"/>
</dbReference>
<evidence type="ECO:0000256" key="8">
    <source>
        <dbReference type="ARBA" id="ARBA00023136"/>
    </source>
</evidence>
<dbReference type="PANTHER" id="PTHR43394">
    <property type="entry name" value="ATP-DEPENDENT PERMEASE MDL1, MITOCHONDRIAL"/>
    <property type="match status" value="1"/>
</dbReference>
<proteinExistence type="inferred from homology"/>
<evidence type="ECO:0000256" key="7">
    <source>
        <dbReference type="ARBA" id="ARBA00022989"/>
    </source>
</evidence>
<evidence type="ECO:0000256" key="5">
    <source>
        <dbReference type="ARBA" id="ARBA00022741"/>
    </source>
</evidence>
<feature type="domain" description="ABC transporter" evidence="12">
    <location>
        <begin position="390"/>
        <end position="624"/>
    </location>
</feature>
<keyword evidence="4 11" id="KW-0812">Transmembrane</keyword>